<evidence type="ECO:0000313" key="6">
    <source>
        <dbReference type="Proteomes" id="UP000007879"/>
    </source>
</evidence>
<accession>A0A1X7V5F2</accession>
<dbReference type="Gene3D" id="2.130.10.10">
    <property type="entry name" value="YVTN repeat-like/Quinoprotein amine dehydrogenase"/>
    <property type="match status" value="1"/>
</dbReference>
<dbReference type="OMA" id="YAVCENG"/>
<keyword evidence="1" id="KW-0853">WD repeat</keyword>
<dbReference type="GO" id="GO:0005737">
    <property type="term" value="C:cytoplasm"/>
    <property type="evidence" value="ECO:0007669"/>
    <property type="project" value="UniProtKB-ARBA"/>
</dbReference>
<reference evidence="5" key="2">
    <citation type="submission" date="2017-05" db="UniProtKB">
        <authorList>
            <consortium name="EnsemblMetazoa"/>
        </authorList>
    </citation>
    <scope>IDENTIFICATION</scope>
</reference>
<keyword evidence="3" id="KW-0072">Autophagy</keyword>
<evidence type="ECO:0000256" key="3">
    <source>
        <dbReference type="ARBA" id="ARBA00023006"/>
    </source>
</evidence>
<dbReference type="eggNOG" id="KOG2111">
    <property type="taxonomic scope" value="Eukaryota"/>
</dbReference>
<dbReference type="STRING" id="400682.A0A1X7V5F2"/>
<evidence type="ECO:0000313" key="5">
    <source>
        <dbReference type="EnsemblMetazoa" id="Aqu2.1.35191_001"/>
    </source>
</evidence>
<dbReference type="Proteomes" id="UP000007879">
    <property type="component" value="Unassembled WGS sequence"/>
</dbReference>
<dbReference type="InterPro" id="IPR015943">
    <property type="entry name" value="WD40/YVTN_repeat-like_dom_sf"/>
</dbReference>
<organism evidence="5">
    <name type="scientific">Amphimedon queenslandica</name>
    <name type="common">Sponge</name>
    <dbReference type="NCBI Taxonomy" id="400682"/>
    <lineage>
        <taxon>Eukaryota</taxon>
        <taxon>Metazoa</taxon>
        <taxon>Porifera</taxon>
        <taxon>Demospongiae</taxon>
        <taxon>Heteroscleromorpha</taxon>
        <taxon>Haplosclerida</taxon>
        <taxon>Niphatidae</taxon>
        <taxon>Amphimedon</taxon>
    </lineage>
</organism>
<dbReference type="GO" id="GO:0006914">
    <property type="term" value="P:autophagy"/>
    <property type="evidence" value="ECO:0007669"/>
    <property type="project" value="UniProtKB-KW"/>
</dbReference>
<name>A0A1X7V5F2_AMPQE</name>
<dbReference type="EnsemblMetazoa" id="XM_019995056.1">
    <property type="protein sequence ID" value="XP_019850615.1"/>
    <property type="gene ID" value="LOC100639313"/>
</dbReference>
<dbReference type="SMART" id="SM00320">
    <property type="entry name" value="WD40"/>
    <property type="match status" value="2"/>
</dbReference>
<keyword evidence="2" id="KW-0677">Repeat</keyword>
<dbReference type="SUPFAM" id="SSF50978">
    <property type="entry name" value="WD40 repeat-like"/>
    <property type="match status" value="1"/>
</dbReference>
<dbReference type="InterPro" id="IPR036322">
    <property type="entry name" value="WD40_repeat_dom_sf"/>
</dbReference>
<dbReference type="OrthoDB" id="1667587at2759"/>
<evidence type="ECO:0008006" key="7">
    <source>
        <dbReference type="Google" id="ProtNLM"/>
    </source>
</evidence>
<dbReference type="EnsemblMetazoa" id="Aqu2.1.35191_001">
    <property type="protein sequence ID" value="Aqu2.1.35191_001"/>
    <property type="gene ID" value="Aqu2.1.35191"/>
</dbReference>
<dbReference type="KEGG" id="aqu:100639313"/>
<evidence type="ECO:0000256" key="2">
    <source>
        <dbReference type="ARBA" id="ARBA00022737"/>
    </source>
</evidence>
<dbReference type="AlphaFoldDB" id="A0A1X7V5F2"/>
<keyword evidence="6" id="KW-1185">Reference proteome</keyword>
<sequence>MSRRKLLSLSLSKGHNCFSCGLESGLVVYNVQPLARLLKLDFETVGGVGHVEMLQRSNLIVFVGGGQAPKFPLHQVMIWDDFLKKFVYEIAFPTPVLSLRLRKNKLIVVLQSSIHVFSFPNPVEKLLTIPTQTNPKGLCEVCTSVDCQLMIYPGPQTGSIQITDLLTIEDPGRASTERLVQAHQHEVVCMTLNQSGTLLASASSKGTLVRVHNTQTRVLLVEFRRGADPANISCINFSQDSAFLCVSSDKGTVHVFAVQDQSLNRKSTLAQVGIGQLSKTVGTYVDSQWDCAQFALPSEIPSLCFFTLDTKSVIGKFISI</sequence>
<evidence type="ECO:0000256" key="1">
    <source>
        <dbReference type="ARBA" id="ARBA00022574"/>
    </source>
</evidence>
<dbReference type="InterPro" id="IPR001680">
    <property type="entry name" value="WD40_rpt"/>
</dbReference>
<reference evidence="6" key="1">
    <citation type="journal article" date="2010" name="Nature">
        <title>The Amphimedon queenslandica genome and the evolution of animal complexity.</title>
        <authorList>
            <person name="Srivastava M."/>
            <person name="Simakov O."/>
            <person name="Chapman J."/>
            <person name="Fahey B."/>
            <person name="Gauthier M.E."/>
            <person name="Mitros T."/>
            <person name="Richards G.S."/>
            <person name="Conaco C."/>
            <person name="Dacre M."/>
            <person name="Hellsten U."/>
            <person name="Larroux C."/>
            <person name="Putnam N.H."/>
            <person name="Stanke M."/>
            <person name="Adamska M."/>
            <person name="Darling A."/>
            <person name="Degnan S.M."/>
            <person name="Oakley T.H."/>
            <person name="Plachetzki D.C."/>
            <person name="Zhai Y."/>
            <person name="Adamski M."/>
            <person name="Calcino A."/>
            <person name="Cummins S.F."/>
            <person name="Goodstein D.M."/>
            <person name="Harris C."/>
            <person name="Jackson D.J."/>
            <person name="Leys S.P."/>
            <person name="Shu S."/>
            <person name="Woodcroft B.J."/>
            <person name="Vervoort M."/>
            <person name="Kosik K.S."/>
            <person name="Manning G."/>
            <person name="Degnan B.M."/>
            <person name="Rokhsar D.S."/>
        </authorList>
    </citation>
    <scope>NUCLEOTIDE SEQUENCE [LARGE SCALE GENOMIC DNA]</scope>
</reference>
<gene>
    <name evidence="5" type="primary">100639313</name>
</gene>
<proteinExistence type="inferred from homology"/>
<dbReference type="PANTHER" id="PTHR11227">
    <property type="entry name" value="WD-REPEAT PROTEIN INTERACTING WITH PHOSPHOINOSIDES WIPI -RELATED"/>
    <property type="match status" value="1"/>
</dbReference>
<dbReference type="InterPro" id="IPR048720">
    <property type="entry name" value="PROPPIN"/>
</dbReference>
<dbReference type="Pfam" id="PF21032">
    <property type="entry name" value="PROPPIN"/>
    <property type="match status" value="1"/>
</dbReference>
<evidence type="ECO:0000256" key="4">
    <source>
        <dbReference type="ARBA" id="ARBA00025740"/>
    </source>
</evidence>
<dbReference type="InParanoid" id="A0A1X7V5F2"/>
<protein>
    <recommendedName>
        <fullName evidence="7">WD repeat domain phosphoinositide-interacting protein 4</fullName>
    </recommendedName>
</protein>
<comment type="similarity">
    <text evidence="4">Belongs to the WD repeat PROPPIN family.</text>
</comment>